<dbReference type="InterPro" id="IPR013525">
    <property type="entry name" value="ABC2_TM"/>
</dbReference>
<keyword evidence="5 8" id="KW-0812">Transmembrane</keyword>
<reference evidence="10" key="2">
    <citation type="journal article" date="2021" name="PeerJ">
        <title>Extensive microbial diversity within the chicken gut microbiome revealed by metagenomics and culture.</title>
        <authorList>
            <person name="Gilroy R."/>
            <person name="Ravi A."/>
            <person name="Getino M."/>
            <person name="Pursley I."/>
            <person name="Horton D.L."/>
            <person name="Alikhan N.F."/>
            <person name="Baker D."/>
            <person name="Gharbi K."/>
            <person name="Hall N."/>
            <person name="Watson M."/>
            <person name="Adriaenssens E.M."/>
            <person name="Foster-Nyarko E."/>
            <person name="Jarju S."/>
            <person name="Secka A."/>
            <person name="Antonio M."/>
            <person name="Oren A."/>
            <person name="Chaudhuri R.R."/>
            <person name="La Ragione R."/>
            <person name="Hildebrand F."/>
            <person name="Pallen M.J."/>
        </authorList>
    </citation>
    <scope>NUCLEOTIDE SEQUENCE</scope>
    <source>
        <strain evidence="10">ChiHjej13B12-12457</strain>
    </source>
</reference>
<evidence type="ECO:0000256" key="6">
    <source>
        <dbReference type="ARBA" id="ARBA00022989"/>
    </source>
</evidence>
<comment type="similarity">
    <text evidence="2">Belongs to the ABC-2 integral membrane protein family.</text>
</comment>
<evidence type="ECO:0000256" key="4">
    <source>
        <dbReference type="ARBA" id="ARBA00022475"/>
    </source>
</evidence>
<dbReference type="GO" id="GO:0140359">
    <property type="term" value="F:ABC-type transporter activity"/>
    <property type="evidence" value="ECO:0007669"/>
    <property type="project" value="InterPro"/>
</dbReference>
<keyword evidence="7 8" id="KW-0472">Membrane</keyword>
<protein>
    <submittedName>
        <fullName evidence="10">ABC transporter permease</fullName>
    </submittedName>
</protein>
<feature type="transmembrane region" description="Helical" evidence="8">
    <location>
        <begin position="288"/>
        <end position="307"/>
    </location>
</feature>
<evidence type="ECO:0000256" key="5">
    <source>
        <dbReference type="ARBA" id="ARBA00022692"/>
    </source>
</evidence>
<dbReference type="Gene3D" id="3.40.1710.10">
    <property type="entry name" value="abc type-2 transporter like domain"/>
    <property type="match status" value="1"/>
</dbReference>
<reference evidence="10" key="1">
    <citation type="submission" date="2020-10" db="EMBL/GenBank/DDBJ databases">
        <authorList>
            <person name="Gilroy R."/>
        </authorList>
    </citation>
    <scope>NUCLEOTIDE SEQUENCE</scope>
    <source>
        <strain evidence="10">ChiHjej13B12-12457</strain>
    </source>
</reference>
<evidence type="ECO:0000259" key="9">
    <source>
        <dbReference type="PROSITE" id="PS51012"/>
    </source>
</evidence>
<evidence type="ECO:0000313" key="10">
    <source>
        <dbReference type="EMBL" id="HIR62863.1"/>
    </source>
</evidence>
<keyword evidence="3" id="KW-0813">Transport</keyword>
<dbReference type="InterPro" id="IPR051449">
    <property type="entry name" value="ABC-2_transporter_component"/>
</dbReference>
<feature type="transmembrane region" description="Helical" evidence="8">
    <location>
        <begin position="177"/>
        <end position="199"/>
    </location>
</feature>
<organism evidence="10 11">
    <name type="scientific">Candidatus Coprenecus avistercoris</name>
    <dbReference type="NCBI Taxonomy" id="2840730"/>
    <lineage>
        <taxon>Bacteria</taxon>
        <taxon>Pseudomonadati</taxon>
        <taxon>Bacteroidota</taxon>
        <taxon>Bacteroidia</taxon>
        <taxon>Bacteroidales</taxon>
        <taxon>Rikenellaceae</taxon>
        <taxon>Rikenellaceae incertae sedis</taxon>
        <taxon>Candidatus Coprenecus</taxon>
    </lineage>
</organism>
<evidence type="ECO:0000313" key="11">
    <source>
        <dbReference type="Proteomes" id="UP000886744"/>
    </source>
</evidence>
<comment type="caution">
    <text evidence="10">The sequence shown here is derived from an EMBL/GenBank/DDBJ whole genome shotgun (WGS) entry which is preliminary data.</text>
</comment>
<name>A0A9D1E1K1_9BACT</name>
<dbReference type="Pfam" id="PF12698">
    <property type="entry name" value="ABC2_membrane_3"/>
    <property type="match status" value="1"/>
</dbReference>
<feature type="transmembrane region" description="Helical" evidence="8">
    <location>
        <begin position="18"/>
        <end position="37"/>
    </location>
</feature>
<dbReference type="PANTHER" id="PTHR30294:SF29">
    <property type="entry name" value="MULTIDRUG ABC TRANSPORTER PERMEASE YBHS-RELATED"/>
    <property type="match status" value="1"/>
</dbReference>
<feature type="transmembrane region" description="Helical" evidence="8">
    <location>
        <begin position="346"/>
        <end position="365"/>
    </location>
</feature>
<dbReference type="AlphaFoldDB" id="A0A9D1E1K1"/>
<sequence>MIKYLIEKEFKQMARDPFILFIVIALPVLVMLVFPWATTMEIKNVNVAVVDNDRSDLSRLLTEKIASTEYFDITGVFMRSDDALEQVEFGDADIILEVPYGFETSLLSEGSSSLLIEANAVNGTKASLGTSYLDVIVLDFTEEVNLERGAVTLTAPGGISVDSYYWFNPTMDYKLPMIPALIMLVVALITGFLPAMNIVGEKEAGTIEQINVTPVPKITFIVGKLIPYWVIGIIVLSVGMVVAWLLYGLRPEGSVLLLYGLSLLFIFGISGLGLIISNYSSTMQQAMFMIFFIIIVFILMCGIFTPISSMPEWARIISLFDPFTYFAEIMRMIYLKGSTFRDILPYVYPLLAFFVVIIGWAVLSYRKRG</sequence>
<dbReference type="PROSITE" id="PS51012">
    <property type="entry name" value="ABC_TM2"/>
    <property type="match status" value="1"/>
</dbReference>
<feature type="transmembrane region" description="Helical" evidence="8">
    <location>
        <begin position="226"/>
        <end position="247"/>
    </location>
</feature>
<gene>
    <name evidence="10" type="ORF">IAC94_05010</name>
</gene>
<keyword evidence="4" id="KW-1003">Cell membrane</keyword>
<dbReference type="GO" id="GO:0005886">
    <property type="term" value="C:plasma membrane"/>
    <property type="evidence" value="ECO:0007669"/>
    <property type="project" value="UniProtKB-SubCell"/>
</dbReference>
<feature type="transmembrane region" description="Helical" evidence="8">
    <location>
        <begin position="253"/>
        <end position="276"/>
    </location>
</feature>
<comment type="subcellular location">
    <subcellularLocation>
        <location evidence="1">Cell membrane</location>
        <topology evidence="1">Multi-pass membrane protein</topology>
    </subcellularLocation>
</comment>
<evidence type="ECO:0000256" key="3">
    <source>
        <dbReference type="ARBA" id="ARBA00022448"/>
    </source>
</evidence>
<dbReference type="Proteomes" id="UP000886744">
    <property type="component" value="Unassembled WGS sequence"/>
</dbReference>
<feature type="domain" description="ABC transmembrane type-2" evidence="9">
    <location>
        <begin position="122"/>
        <end position="368"/>
    </location>
</feature>
<dbReference type="PANTHER" id="PTHR30294">
    <property type="entry name" value="MEMBRANE COMPONENT OF ABC TRANSPORTER YHHJ-RELATED"/>
    <property type="match status" value="1"/>
</dbReference>
<evidence type="ECO:0000256" key="8">
    <source>
        <dbReference type="SAM" id="Phobius"/>
    </source>
</evidence>
<accession>A0A9D1E1K1</accession>
<keyword evidence="6 8" id="KW-1133">Transmembrane helix</keyword>
<evidence type="ECO:0000256" key="2">
    <source>
        <dbReference type="ARBA" id="ARBA00007783"/>
    </source>
</evidence>
<evidence type="ECO:0000256" key="1">
    <source>
        <dbReference type="ARBA" id="ARBA00004651"/>
    </source>
</evidence>
<dbReference type="EMBL" id="DVHI01000062">
    <property type="protein sequence ID" value="HIR62863.1"/>
    <property type="molecule type" value="Genomic_DNA"/>
</dbReference>
<evidence type="ECO:0000256" key="7">
    <source>
        <dbReference type="ARBA" id="ARBA00023136"/>
    </source>
</evidence>
<proteinExistence type="inferred from homology"/>
<dbReference type="InterPro" id="IPR047817">
    <property type="entry name" value="ABC2_TM_bact-type"/>
</dbReference>